<evidence type="ECO:0000313" key="2">
    <source>
        <dbReference type="EMBL" id="KTD64887.1"/>
    </source>
</evidence>
<proteinExistence type="predicted"/>
<organism evidence="2 3">
    <name type="scientific">Legionella spiritensis</name>
    <dbReference type="NCBI Taxonomy" id="452"/>
    <lineage>
        <taxon>Bacteria</taxon>
        <taxon>Pseudomonadati</taxon>
        <taxon>Pseudomonadota</taxon>
        <taxon>Gammaproteobacteria</taxon>
        <taxon>Legionellales</taxon>
        <taxon>Legionellaceae</taxon>
        <taxon>Legionella</taxon>
    </lineage>
</organism>
<evidence type="ECO:0000256" key="1">
    <source>
        <dbReference type="SAM" id="MobiDB-lite"/>
    </source>
</evidence>
<comment type="caution">
    <text evidence="2">The sequence shown here is derived from an EMBL/GenBank/DDBJ whole genome shotgun (WGS) entry which is preliminary data.</text>
</comment>
<protein>
    <submittedName>
        <fullName evidence="2">Uncharacterized protein</fullName>
    </submittedName>
</protein>
<accession>A0A0W0Z6Y9</accession>
<feature type="region of interest" description="Disordered" evidence="1">
    <location>
        <begin position="83"/>
        <end position="103"/>
    </location>
</feature>
<name>A0A0W0Z6Y9_LEGSP</name>
<evidence type="ECO:0000313" key="3">
    <source>
        <dbReference type="Proteomes" id="UP000054877"/>
    </source>
</evidence>
<keyword evidence="3" id="KW-1185">Reference proteome</keyword>
<dbReference type="Proteomes" id="UP000054877">
    <property type="component" value="Unassembled WGS sequence"/>
</dbReference>
<dbReference type="AlphaFoldDB" id="A0A0W0Z6Y9"/>
<reference evidence="2 3" key="1">
    <citation type="submission" date="2015-11" db="EMBL/GenBank/DDBJ databases">
        <title>Genomic analysis of 38 Legionella species identifies large and diverse effector repertoires.</title>
        <authorList>
            <person name="Burstein D."/>
            <person name="Amaro F."/>
            <person name="Zusman T."/>
            <person name="Lifshitz Z."/>
            <person name="Cohen O."/>
            <person name="Gilbert J.A."/>
            <person name="Pupko T."/>
            <person name="Shuman H.A."/>
            <person name="Segal G."/>
        </authorList>
    </citation>
    <scope>NUCLEOTIDE SEQUENCE [LARGE SCALE GENOMIC DNA]</scope>
    <source>
        <strain evidence="2 3">Mt.St.Helens-9</strain>
    </source>
</reference>
<sequence>MSSLYRYFKRFCEYLPEMGGKISQCRVVSSLAIIMPTALAGRGAGRQRICMDGLIYGFITPWRQGYGRKYLIYCLLGRCGDQWDSSDSSPPEGWLITRDSTVV</sequence>
<dbReference type="EMBL" id="LNYX01000012">
    <property type="protein sequence ID" value="KTD64887.1"/>
    <property type="molecule type" value="Genomic_DNA"/>
</dbReference>
<gene>
    <name evidence="2" type="ORF">Lspi_1054</name>
</gene>